<gene>
    <name evidence="2" type="ORF">O6P43_020981</name>
</gene>
<feature type="region of interest" description="Disordered" evidence="1">
    <location>
        <begin position="1"/>
        <end position="32"/>
    </location>
</feature>
<organism evidence="2 3">
    <name type="scientific">Quillaja saponaria</name>
    <name type="common">Soap bark tree</name>
    <dbReference type="NCBI Taxonomy" id="32244"/>
    <lineage>
        <taxon>Eukaryota</taxon>
        <taxon>Viridiplantae</taxon>
        <taxon>Streptophyta</taxon>
        <taxon>Embryophyta</taxon>
        <taxon>Tracheophyta</taxon>
        <taxon>Spermatophyta</taxon>
        <taxon>Magnoliopsida</taxon>
        <taxon>eudicotyledons</taxon>
        <taxon>Gunneridae</taxon>
        <taxon>Pentapetalae</taxon>
        <taxon>rosids</taxon>
        <taxon>fabids</taxon>
        <taxon>Fabales</taxon>
        <taxon>Quillajaceae</taxon>
        <taxon>Quillaja</taxon>
    </lineage>
</organism>
<dbReference type="KEGG" id="qsa:O6P43_020981"/>
<proteinExistence type="predicted"/>
<accession>A0AAD7PMT8</accession>
<feature type="compositionally biased region" description="Basic residues" evidence="1">
    <location>
        <begin position="1"/>
        <end position="10"/>
    </location>
</feature>
<sequence>LHLSLKHRKTEQRNSFTAMSRHRRQPSQTLPPEITICEEPAKLFDMTQPVQVSNTTTPSAQTESSATLRVTKTAANQEKESPPNLTHFPATAMPKKPPAGKSAN</sequence>
<reference evidence="2" key="1">
    <citation type="journal article" date="2023" name="Science">
        <title>Elucidation of the pathway for biosynthesis of saponin adjuvants from the soapbark tree.</title>
        <authorList>
            <person name="Reed J."/>
            <person name="Orme A."/>
            <person name="El-Demerdash A."/>
            <person name="Owen C."/>
            <person name="Martin L.B.B."/>
            <person name="Misra R.C."/>
            <person name="Kikuchi S."/>
            <person name="Rejzek M."/>
            <person name="Martin A.C."/>
            <person name="Harkess A."/>
            <person name="Leebens-Mack J."/>
            <person name="Louveau T."/>
            <person name="Stephenson M.J."/>
            <person name="Osbourn A."/>
        </authorList>
    </citation>
    <scope>NUCLEOTIDE SEQUENCE</scope>
    <source>
        <strain evidence="2">S10</strain>
    </source>
</reference>
<evidence type="ECO:0000256" key="1">
    <source>
        <dbReference type="SAM" id="MobiDB-lite"/>
    </source>
</evidence>
<dbReference type="AlphaFoldDB" id="A0AAD7PMT8"/>
<dbReference type="Proteomes" id="UP001163823">
    <property type="component" value="Chromosome 8"/>
</dbReference>
<evidence type="ECO:0000313" key="3">
    <source>
        <dbReference type="Proteomes" id="UP001163823"/>
    </source>
</evidence>
<evidence type="ECO:0000313" key="2">
    <source>
        <dbReference type="EMBL" id="KAJ7960554.1"/>
    </source>
</evidence>
<protein>
    <submittedName>
        <fullName evidence="2">Uncharacterized protein</fullName>
    </submittedName>
</protein>
<keyword evidence="3" id="KW-1185">Reference proteome</keyword>
<feature type="non-terminal residue" evidence="2">
    <location>
        <position position="1"/>
    </location>
</feature>
<name>A0AAD7PMT8_QUISA</name>
<dbReference type="EMBL" id="JARAOO010000008">
    <property type="protein sequence ID" value="KAJ7960554.1"/>
    <property type="molecule type" value="Genomic_DNA"/>
</dbReference>
<comment type="caution">
    <text evidence="2">The sequence shown here is derived from an EMBL/GenBank/DDBJ whole genome shotgun (WGS) entry which is preliminary data.</text>
</comment>
<feature type="region of interest" description="Disordered" evidence="1">
    <location>
        <begin position="72"/>
        <end position="104"/>
    </location>
</feature>